<proteinExistence type="predicted"/>
<feature type="coiled-coil region" evidence="2">
    <location>
        <begin position="81"/>
        <end position="125"/>
    </location>
</feature>
<dbReference type="EMBL" id="VLTJ01000001">
    <property type="protein sequence ID" value="TSH99169.1"/>
    <property type="molecule type" value="Genomic_DNA"/>
</dbReference>
<evidence type="ECO:0000313" key="5">
    <source>
        <dbReference type="Proteomes" id="UP000318405"/>
    </source>
</evidence>
<dbReference type="CDD" id="cd04776">
    <property type="entry name" value="HTH_GnyR"/>
    <property type="match status" value="1"/>
</dbReference>
<dbReference type="InterPro" id="IPR000551">
    <property type="entry name" value="MerR-type_HTH_dom"/>
</dbReference>
<dbReference type="Pfam" id="PF13411">
    <property type="entry name" value="MerR_1"/>
    <property type="match status" value="1"/>
</dbReference>
<organism evidence="4 5">
    <name type="scientific">Verticiella sediminum</name>
    <dbReference type="NCBI Taxonomy" id="1247510"/>
    <lineage>
        <taxon>Bacteria</taxon>
        <taxon>Pseudomonadati</taxon>
        <taxon>Pseudomonadota</taxon>
        <taxon>Betaproteobacteria</taxon>
        <taxon>Burkholderiales</taxon>
        <taxon>Alcaligenaceae</taxon>
        <taxon>Verticiella</taxon>
    </lineage>
</organism>
<keyword evidence="2" id="KW-0175">Coiled coil</keyword>
<dbReference type="RefSeq" id="WP_143946078.1">
    <property type="nucleotide sequence ID" value="NZ_BAABMB010000001.1"/>
</dbReference>
<dbReference type="PANTHER" id="PTHR30204:SF58">
    <property type="entry name" value="HTH-TYPE TRANSCRIPTIONAL REGULATOR YFMP"/>
    <property type="match status" value="1"/>
</dbReference>
<evidence type="ECO:0000256" key="1">
    <source>
        <dbReference type="ARBA" id="ARBA00023125"/>
    </source>
</evidence>
<dbReference type="SUPFAM" id="SSF46955">
    <property type="entry name" value="Putative DNA-binding domain"/>
    <property type="match status" value="1"/>
</dbReference>
<sequence>MTSSTTWTISQLAEEFGITPRTIRFYEDEAILSPTRRGNRRVYTARDRAHLKMAVRGRRLGLSLAEIRDLIGMYASPQDGRRQLERYLQVLREHRRMLEQKREDIEQTLAEIDEQETQCLRLLARSSEASSAA</sequence>
<dbReference type="Proteomes" id="UP000318405">
    <property type="component" value="Unassembled WGS sequence"/>
</dbReference>
<dbReference type="InterPro" id="IPR009061">
    <property type="entry name" value="DNA-bd_dom_put_sf"/>
</dbReference>
<keyword evidence="1 4" id="KW-0238">DNA-binding</keyword>
<protein>
    <submittedName>
        <fullName evidence="4">MerR family DNA-binding transcriptional regulator</fullName>
    </submittedName>
</protein>
<gene>
    <name evidence="4" type="ORF">FOZ76_00065</name>
</gene>
<evidence type="ECO:0000313" key="4">
    <source>
        <dbReference type="EMBL" id="TSH99169.1"/>
    </source>
</evidence>
<name>A0A556B1X2_9BURK</name>
<dbReference type="InterPro" id="IPR047057">
    <property type="entry name" value="MerR_fam"/>
</dbReference>
<dbReference type="PROSITE" id="PS50937">
    <property type="entry name" value="HTH_MERR_2"/>
    <property type="match status" value="1"/>
</dbReference>
<comment type="caution">
    <text evidence="4">The sequence shown here is derived from an EMBL/GenBank/DDBJ whole genome shotgun (WGS) entry which is preliminary data.</text>
</comment>
<evidence type="ECO:0000259" key="3">
    <source>
        <dbReference type="PROSITE" id="PS50937"/>
    </source>
</evidence>
<keyword evidence="5" id="KW-1185">Reference proteome</keyword>
<reference evidence="4 5" key="1">
    <citation type="submission" date="2019-07" db="EMBL/GenBank/DDBJ databases">
        <title>Qingshengfaniella alkalisoli gen. nov., sp. nov., isolated from saline soil.</title>
        <authorList>
            <person name="Xu L."/>
            <person name="Huang X.-X."/>
            <person name="Sun J.-Q."/>
        </authorList>
    </citation>
    <scope>NUCLEOTIDE SEQUENCE [LARGE SCALE GENOMIC DNA]</scope>
    <source>
        <strain evidence="4 5">DSM 27279</strain>
    </source>
</reference>
<dbReference type="Gene3D" id="1.10.1660.10">
    <property type="match status" value="1"/>
</dbReference>
<dbReference type="AlphaFoldDB" id="A0A556B1X2"/>
<dbReference type="GO" id="GO:0003677">
    <property type="term" value="F:DNA binding"/>
    <property type="evidence" value="ECO:0007669"/>
    <property type="project" value="UniProtKB-KW"/>
</dbReference>
<dbReference type="GO" id="GO:0003700">
    <property type="term" value="F:DNA-binding transcription factor activity"/>
    <property type="evidence" value="ECO:0007669"/>
    <property type="project" value="InterPro"/>
</dbReference>
<dbReference type="OrthoDB" id="9803659at2"/>
<feature type="domain" description="HTH merR-type" evidence="3">
    <location>
        <begin position="6"/>
        <end position="73"/>
    </location>
</feature>
<evidence type="ECO:0000256" key="2">
    <source>
        <dbReference type="SAM" id="Coils"/>
    </source>
</evidence>
<accession>A0A556B1X2</accession>
<dbReference type="SMART" id="SM00422">
    <property type="entry name" value="HTH_MERR"/>
    <property type="match status" value="1"/>
</dbReference>
<dbReference type="PANTHER" id="PTHR30204">
    <property type="entry name" value="REDOX-CYCLING DRUG-SENSING TRANSCRIPTIONAL ACTIVATOR SOXR"/>
    <property type="match status" value="1"/>
</dbReference>